<evidence type="ECO:0000256" key="2">
    <source>
        <dbReference type="ARBA" id="ARBA00010488"/>
    </source>
</evidence>
<accession>A0ABY4PIR3</accession>
<keyword evidence="6" id="KW-0472">Membrane</keyword>
<proteinExistence type="inferred from homology"/>
<dbReference type="Gene3D" id="3.40.50.11820">
    <property type="match status" value="1"/>
</dbReference>
<evidence type="ECO:0000256" key="4">
    <source>
        <dbReference type="ARBA" id="ARBA00022679"/>
    </source>
</evidence>
<comment type="subcellular location">
    <subcellularLocation>
        <location evidence="1">Cell membrane</location>
        <topology evidence="1">Peripheral membrane protein</topology>
    </subcellularLocation>
</comment>
<keyword evidence="8" id="KW-1185">Reference proteome</keyword>
<keyword evidence="3" id="KW-1003">Cell membrane</keyword>
<gene>
    <name evidence="7" type="ORF">MOO46_02365</name>
</gene>
<dbReference type="PANTHER" id="PTHR37316">
    <property type="entry name" value="TEICHOIC ACID GLYCEROL-PHOSPHATE PRIMASE"/>
    <property type="match status" value="1"/>
</dbReference>
<dbReference type="InterPro" id="IPR043149">
    <property type="entry name" value="TagF_N"/>
</dbReference>
<name>A0ABY4PIR3_9LACO</name>
<dbReference type="InterPro" id="IPR007554">
    <property type="entry name" value="Glycerophosphate_synth"/>
</dbReference>
<evidence type="ECO:0000256" key="3">
    <source>
        <dbReference type="ARBA" id="ARBA00022475"/>
    </source>
</evidence>
<sequence length="404" mass="48525">MKSKIIKLLKLTIRLCLIILNDIFIILPVKKDLVIFESFKGKDINDNPAAIYEEWINQHPKKKDLAYFAVKVSEYNDLKNKYPNVKMVRRFLPKWVWIMARANFWVFNSRTPNWWRKNKGTTYMQTWHGTPLKKLGIDIANVKMPGTNTDRYKERFVKEAHRWDYLIAPNQYSHQIFARAFDFNNKFLDIGYPRNDILYSGNNKDYINKLKYKLIGDNKSKIIMYAPTWRDDDYKTRGVYNFELPFSLEEFFNNVDDNAILIIRPHYLVKDSINISGYEDRVKIMAEEDISELYLISDLLITDYSSVMFDYANLKRPMLFFAYDLDHYEEELRGFYFNYKNDVPGPLVQISSEFYNKISEFNHYNKFNNYDEKFENFYKKFCSWESEDSSKKFVQIMRRISDGK</sequence>
<evidence type="ECO:0000256" key="6">
    <source>
        <dbReference type="ARBA" id="ARBA00023136"/>
    </source>
</evidence>
<comment type="similarity">
    <text evidence="2">Belongs to the CDP-glycerol glycerophosphotransferase family.</text>
</comment>
<dbReference type="InterPro" id="IPR043148">
    <property type="entry name" value="TagF_C"/>
</dbReference>
<dbReference type="PANTHER" id="PTHR37316:SF3">
    <property type="entry name" value="TEICHOIC ACID GLYCEROL-PHOSPHATE TRANSFERASE"/>
    <property type="match status" value="1"/>
</dbReference>
<dbReference type="Proteomes" id="UP000831859">
    <property type="component" value="Chromosome"/>
</dbReference>
<keyword evidence="4" id="KW-0808">Transferase</keyword>
<evidence type="ECO:0000313" key="7">
    <source>
        <dbReference type="EMBL" id="UQS85715.1"/>
    </source>
</evidence>
<reference evidence="7 8" key="1">
    <citation type="journal article" date="2022" name="Int. J. Syst. Evol. Microbiol.">
        <title>Apilactobacillus apisilvae sp. nov., Nicolia spurrieriana gen. nov. sp. nov., Bombilactobacillus folatiphilus sp. nov. and Bombilactobacillus thymidiniphilus sp. nov., four new lactic acid bacterial isolates from stingless bees Tetragonula carbonaria and Austroplebeia australis.</title>
        <authorList>
            <person name="Oliphant S.A."/>
            <person name="Watson-Haigh N.S."/>
            <person name="Sumby K.M."/>
            <person name="Gardner J."/>
            <person name="Groom S."/>
            <person name="Jiranek V."/>
        </authorList>
    </citation>
    <scope>NUCLEOTIDE SEQUENCE [LARGE SCALE GENOMIC DNA]</scope>
    <source>
        <strain evidence="7 8">SG5_A10</strain>
    </source>
</reference>
<dbReference type="Gene3D" id="3.40.50.12580">
    <property type="match status" value="1"/>
</dbReference>
<evidence type="ECO:0000256" key="1">
    <source>
        <dbReference type="ARBA" id="ARBA00004202"/>
    </source>
</evidence>
<dbReference type="InterPro" id="IPR051612">
    <property type="entry name" value="Teichoic_Acid_Biosynth"/>
</dbReference>
<dbReference type="SUPFAM" id="SSF53756">
    <property type="entry name" value="UDP-Glycosyltransferase/glycogen phosphorylase"/>
    <property type="match status" value="1"/>
</dbReference>
<dbReference type="EMBL" id="CP093362">
    <property type="protein sequence ID" value="UQS85715.1"/>
    <property type="molecule type" value="Genomic_DNA"/>
</dbReference>
<dbReference type="Pfam" id="PF04464">
    <property type="entry name" value="Glyphos_transf"/>
    <property type="match status" value="1"/>
</dbReference>
<evidence type="ECO:0000313" key="8">
    <source>
        <dbReference type="Proteomes" id="UP000831859"/>
    </source>
</evidence>
<organism evidence="7 8">
    <name type="scientific">Apilactobacillus apisilvae</name>
    <dbReference type="NCBI Taxonomy" id="2923364"/>
    <lineage>
        <taxon>Bacteria</taxon>
        <taxon>Bacillati</taxon>
        <taxon>Bacillota</taxon>
        <taxon>Bacilli</taxon>
        <taxon>Lactobacillales</taxon>
        <taxon>Lactobacillaceae</taxon>
        <taxon>Apilactobacillus</taxon>
    </lineage>
</organism>
<protein>
    <submittedName>
        <fullName evidence="7">CDP-glycerol glycerophosphotransferase family protein</fullName>
    </submittedName>
</protein>
<evidence type="ECO:0000256" key="5">
    <source>
        <dbReference type="ARBA" id="ARBA00022944"/>
    </source>
</evidence>
<keyword evidence="5" id="KW-0777">Teichoic acid biosynthesis</keyword>